<dbReference type="RefSeq" id="WP_066621443.1">
    <property type="nucleotide sequence ID" value="NZ_FQXL01000004.1"/>
</dbReference>
<dbReference type="AlphaFoldDB" id="A0A162T2A8"/>
<dbReference type="Proteomes" id="UP000076603">
    <property type="component" value="Unassembled WGS sequence"/>
</dbReference>
<keyword evidence="3" id="KW-1185">Reference proteome</keyword>
<sequence length="144" mass="16967">MDNINLGTLKKKGVYFKTIDIDKLYGELEINLPQMYMVNDERKKKVLLERKEKIEHKVINVMTDSKQNIKNTVHVINNVNKQLIQNNLLLKMKIENMKQAYKNILKYCTKLQSEVKSTENKETYEVLNGIINTLKSQVHKTKEE</sequence>
<protein>
    <submittedName>
        <fullName evidence="2">Uncharacterized protein</fullName>
    </submittedName>
</protein>
<keyword evidence="1" id="KW-0175">Coiled coil</keyword>
<evidence type="ECO:0000313" key="2">
    <source>
        <dbReference type="EMBL" id="KZL92160.1"/>
    </source>
</evidence>
<evidence type="ECO:0000313" key="3">
    <source>
        <dbReference type="Proteomes" id="UP000076603"/>
    </source>
</evidence>
<dbReference type="EMBL" id="LWAE01000002">
    <property type="protein sequence ID" value="KZL92160.1"/>
    <property type="molecule type" value="Genomic_DNA"/>
</dbReference>
<dbReference type="STRING" id="1121326.CLMAG_19690"/>
<proteinExistence type="predicted"/>
<accession>A0A162T2A8</accession>
<dbReference type="PATRIC" id="fig|1121326.3.peg.1959"/>
<organism evidence="2 3">
    <name type="scientific">Clostridium magnum DSM 2767</name>
    <dbReference type="NCBI Taxonomy" id="1121326"/>
    <lineage>
        <taxon>Bacteria</taxon>
        <taxon>Bacillati</taxon>
        <taxon>Bacillota</taxon>
        <taxon>Clostridia</taxon>
        <taxon>Eubacteriales</taxon>
        <taxon>Clostridiaceae</taxon>
        <taxon>Clostridium</taxon>
    </lineage>
</organism>
<comment type="caution">
    <text evidence="2">The sequence shown here is derived from an EMBL/GenBank/DDBJ whole genome shotgun (WGS) entry which is preliminary data.</text>
</comment>
<name>A0A162T2A8_9CLOT</name>
<evidence type="ECO:0000256" key="1">
    <source>
        <dbReference type="SAM" id="Coils"/>
    </source>
</evidence>
<feature type="coiled-coil region" evidence="1">
    <location>
        <begin position="37"/>
        <end position="100"/>
    </location>
</feature>
<gene>
    <name evidence="2" type="ORF">CLMAG_19690</name>
</gene>
<reference evidence="2 3" key="1">
    <citation type="submission" date="2016-04" db="EMBL/GenBank/DDBJ databases">
        <title>Genome sequence of Clostridium magnum DSM 2767.</title>
        <authorList>
            <person name="Poehlein A."/>
            <person name="Uhlig R."/>
            <person name="Fischer R."/>
            <person name="Bahl H."/>
            <person name="Daniel R."/>
        </authorList>
    </citation>
    <scope>NUCLEOTIDE SEQUENCE [LARGE SCALE GENOMIC DNA]</scope>
    <source>
        <strain evidence="2 3">DSM 2767</strain>
    </source>
</reference>